<keyword evidence="3" id="KW-1185">Reference proteome</keyword>
<evidence type="ECO:0000313" key="2">
    <source>
        <dbReference type="EMBL" id="PIO27598.1"/>
    </source>
</evidence>
<proteinExistence type="predicted"/>
<evidence type="ECO:0000313" key="3">
    <source>
        <dbReference type="Proteomes" id="UP000228934"/>
    </source>
</evidence>
<evidence type="ECO:0000256" key="1">
    <source>
        <dbReference type="SAM" id="MobiDB-lite"/>
    </source>
</evidence>
<sequence length="219" mass="24229">MRCVTKGQRPAVSVLDRYNDVRMVPEAKDLMIRCWDPNAENRPSFHDCSGCTSVMYEAYQKEATSAVRSVEDHLINMHSSDQEAGSSSDYVSGGTDEFLKALENGGMSWDSQQLDPKAVGEDPKPPTALETVGETNKNEDDISNKGDPMDKLVEVLKNSGDYKKIMGKLKIEGVLSEADQQKLNSSQNLKDLSNAAKVFGENLKEEPARIVPLLKSLFR</sequence>
<name>A0A2G9RI78_AQUCT</name>
<dbReference type="Gene3D" id="1.10.510.10">
    <property type="entry name" value="Transferase(Phosphotransferase) domain 1"/>
    <property type="match status" value="1"/>
</dbReference>
<dbReference type="OrthoDB" id="4062651at2759"/>
<dbReference type="AlphaFoldDB" id="A0A2G9RI78"/>
<dbReference type="EMBL" id="KV942717">
    <property type="protein sequence ID" value="PIO27598.1"/>
    <property type="molecule type" value="Genomic_DNA"/>
</dbReference>
<organism evidence="2 3">
    <name type="scientific">Aquarana catesbeiana</name>
    <name type="common">American bullfrog</name>
    <name type="synonym">Rana catesbeiana</name>
    <dbReference type="NCBI Taxonomy" id="8400"/>
    <lineage>
        <taxon>Eukaryota</taxon>
        <taxon>Metazoa</taxon>
        <taxon>Chordata</taxon>
        <taxon>Craniata</taxon>
        <taxon>Vertebrata</taxon>
        <taxon>Euteleostomi</taxon>
        <taxon>Amphibia</taxon>
        <taxon>Batrachia</taxon>
        <taxon>Anura</taxon>
        <taxon>Neobatrachia</taxon>
        <taxon>Ranoidea</taxon>
        <taxon>Ranidae</taxon>
        <taxon>Aquarana</taxon>
    </lineage>
</organism>
<dbReference type="Proteomes" id="UP000228934">
    <property type="component" value="Unassembled WGS sequence"/>
</dbReference>
<reference evidence="3" key="1">
    <citation type="journal article" date="2017" name="Nat. Commun.">
        <title>The North American bullfrog draft genome provides insight into hormonal regulation of long noncoding RNA.</title>
        <authorList>
            <person name="Hammond S.A."/>
            <person name="Warren R.L."/>
            <person name="Vandervalk B.P."/>
            <person name="Kucuk E."/>
            <person name="Khan H."/>
            <person name="Gibb E.A."/>
            <person name="Pandoh P."/>
            <person name="Kirk H."/>
            <person name="Zhao Y."/>
            <person name="Jones M."/>
            <person name="Mungall A.J."/>
            <person name="Coope R."/>
            <person name="Pleasance S."/>
            <person name="Moore R.A."/>
            <person name="Holt R.A."/>
            <person name="Round J.M."/>
            <person name="Ohora S."/>
            <person name="Walle B.V."/>
            <person name="Veldhoen N."/>
            <person name="Helbing C.C."/>
            <person name="Birol I."/>
        </authorList>
    </citation>
    <scope>NUCLEOTIDE SEQUENCE [LARGE SCALE GENOMIC DNA]</scope>
</reference>
<protein>
    <submittedName>
        <fullName evidence="2">Uncharacterized protein</fullName>
    </submittedName>
</protein>
<feature type="region of interest" description="Disordered" evidence="1">
    <location>
        <begin position="107"/>
        <end position="132"/>
    </location>
</feature>
<gene>
    <name evidence="2" type="ORF">AB205_0051130</name>
</gene>
<accession>A0A2G9RI78</accession>